<gene>
    <name evidence="4" type="ORF">DFH08DRAFT_871968</name>
</gene>
<feature type="region of interest" description="Disordered" evidence="2">
    <location>
        <begin position="59"/>
        <end position="117"/>
    </location>
</feature>
<proteinExistence type="predicted"/>
<reference evidence="4" key="1">
    <citation type="submission" date="2023-03" db="EMBL/GenBank/DDBJ databases">
        <title>Massive genome expansion in bonnet fungi (Mycena s.s.) driven by repeated elements and novel gene families across ecological guilds.</title>
        <authorList>
            <consortium name="Lawrence Berkeley National Laboratory"/>
            <person name="Harder C.B."/>
            <person name="Miyauchi S."/>
            <person name="Viragh M."/>
            <person name="Kuo A."/>
            <person name="Thoen E."/>
            <person name="Andreopoulos B."/>
            <person name="Lu D."/>
            <person name="Skrede I."/>
            <person name="Drula E."/>
            <person name="Henrissat B."/>
            <person name="Morin E."/>
            <person name="Kohler A."/>
            <person name="Barry K."/>
            <person name="LaButti K."/>
            <person name="Morin E."/>
            <person name="Salamov A."/>
            <person name="Lipzen A."/>
            <person name="Mereny Z."/>
            <person name="Hegedus B."/>
            <person name="Baldrian P."/>
            <person name="Stursova M."/>
            <person name="Weitz H."/>
            <person name="Taylor A."/>
            <person name="Grigoriev I.V."/>
            <person name="Nagy L.G."/>
            <person name="Martin F."/>
            <person name="Kauserud H."/>
        </authorList>
    </citation>
    <scope>NUCLEOTIDE SEQUENCE</scope>
    <source>
        <strain evidence="4">CBHHK002</strain>
    </source>
</reference>
<comment type="caution">
    <text evidence="4">The sequence shown here is derived from an EMBL/GenBank/DDBJ whole genome shotgun (WGS) entry which is preliminary data.</text>
</comment>
<dbReference type="Gene3D" id="3.40.50.300">
    <property type="entry name" value="P-loop containing nucleotide triphosphate hydrolases"/>
    <property type="match status" value="1"/>
</dbReference>
<dbReference type="EMBL" id="JARIHO010000023">
    <property type="protein sequence ID" value="KAJ7343169.1"/>
    <property type="molecule type" value="Genomic_DNA"/>
</dbReference>
<keyword evidence="5" id="KW-1185">Reference proteome</keyword>
<feature type="domain" description="Nephrocystin 3-like N-terminal" evidence="3">
    <location>
        <begin position="179"/>
        <end position="337"/>
    </location>
</feature>
<dbReference type="Proteomes" id="UP001218218">
    <property type="component" value="Unassembled WGS sequence"/>
</dbReference>
<evidence type="ECO:0000256" key="1">
    <source>
        <dbReference type="ARBA" id="ARBA00022737"/>
    </source>
</evidence>
<evidence type="ECO:0000313" key="5">
    <source>
        <dbReference type="Proteomes" id="UP001218218"/>
    </source>
</evidence>
<dbReference type="AlphaFoldDB" id="A0AAD6ZXY8"/>
<accession>A0AAD6ZXY8</accession>
<dbReference type="SUPFAM" id="SSF52540">
    <property type="entry name" value="P-loop containing nucleoside triphosphate hydrolases"/>
    <property type="match status" value="1"/>
</dbReference>
<organism evidence="4 5">
    <name type="scientific">Mycena albidolilacea</name>
    <dbReference type="NCBI Taxonomy" id="1033008"/>
    <lineage>
        <taxon>Eukaryota</taxon>
        <taxon>Fungi</taxon>
        <taxon>Dikarya</taxon>
        <taxon>Basidiomycota</taxon>
        <taxon>Agaricomycotina</taxon>
        <taxon>Agaricomycetes</taxon>
        <taxon>Agaricomycetidae</taxon>
        <taxon>Agaricales</taxon>
        <taxon>Marasmiineae</taxon>
        <taxon>Mycenaceae</taxon>
        <taxon>Mycena</taxon>
    </lineage>
</organism>
<dbReference type="PANTHER" id="PTHR10039">
    <property type="entry name" value="AMELOGENIN"/>
    <property type="match status" value="1"/>
</dbReference>
<protein>
    <recommendedName>
        <fullName evidence="3">Nephrocystin 3-like N-terminal domain-containing protein</fullName>
    </recommendedName>
</protein>
<evidence type="ECO:0000256" key="2">
    <source>
        <dbReference type="SAM" id="MobiDB-lite"/>
    </source>
</evidence>
<dbReference type="InterPro" id="IPR056884">
    <property type="entry name" value="NPHP3-like_N"/>
</dbReference>
<dbReference type="PANTHER" id="PTHR10039:SF17">
    <property type="entry name" value="FUNGAL STAND N-TERMINAL GOODBYE DOMAIN-CONTAINING PROTEIN-RELATED"/>
    <property type="match status" value="1"/>
</dbReference>
<keyword evidence="1" id="KW-0677">Repeat</keyword>
<feature type="region of interest" description="Disordered" evidence="2">
    <location>
        <begin position="30"/>
        <end position="49"/>
    </location>
</feature>
<feature type="compositionally biased region" description="Polar residues" evidence="2">
    <location>
        <begin position="82"/>
        <end position="93"/>
    </location>
</feature>
<evidence type="ECO:0000259" key="3">
    <source>
        <dbReference type="Pfam" id="PF24883"/>
    </source>
</evidence>
<dbReference type="InterPro" id="IPR027417">
    <property type="entry name" value="P-loop_NTPase"/>
</dbReference>
<name>A0AAD6ZXY8_9AGAR</name>
<evidence type="ECO:0000313" key="4">
    <source>
        <dbReference type="EMBL" id="KAJ7343169.1"/>
    </source>
</evidence>
<sequence>MPFTLTGTHISGGTFNNVSGNMSQVIHSHTPRVTVPKLGGSRLGDDSRPLDYYTETVAGESRHGRSLPRPLAASDRAHRVSLTGNSVHSTTPYTDWAASERQPHNTRSQQGPPDAVDGIVSTTVYSVGGDMTRVDLTSYGESGIDILSRHVVMAALHDSGERFPEPACHPGTRLVIMRKLEAWATDPNPESTLFWLHGSAGVGKSAIAQMFAGRCKSLDVLGASFFFKRGHHKRGTWDGLVTTLAYQLALSISEFSLSLQQAVESDKLVVGRGLTTQFQTMMVEPFAQLPPLLFRPVIVLDGLDECEDNKVQQDILRLFIAALRVNSLPISILITSRPEPHIREVLETPQTLAICQHLRLHAAYDDIRIYFQDQFSRIHSEYMERDIDLGTVWPDPQVIEHLVTKSSGIFTYAATVIRFVGDEYCHPTDRLEAVMNLDPESTAPLDDLYTGILSAVPRASHDQLLHVLHAIWRGKFSVNPETIDMFLDLRQGTCRLVLRGLHSLLDVPPNRGRLPLWTPNVGALHLSFLDYLGDPRRSGCWCASTHSLHWNYLHSMIRLLSCPARTHLARRLYCDVVNELPGVLGDLTPWDDLIQLLRNQQLQDSLFLSRHELVWPQVKILLI</sequence>
<dbReference type="Pfam" id="PF24883">
    <property type="entry name" value="NPHP3_N"/>
    <property type="match status" value="1"/>
</dbReference>